<dbReference type="KEGG" id="tki:TKV_c18370"/>
<dbReference type="HOGENOM" id="CLU_050150_0_0_9"/>
<dbReference type="AlphaFoldDB" id="A0A097AT61"/>
<feature type="transmembrane region" description="Helical" evidence="6">
    <location>
        <begin position="130"/>
        <end position="151"/>
    </location>
</feature>
<evidence type="ECO:0000313" key="8">
    <source>
        <dbReference type="Proteomes" id="UP000029669"/>
    </source>
</evidence>
<dbReference type="OrthoDB" id="9763003at2"/>
<feature type="transmembrane region" description="Helical" evidence="6">
    <location>
        <begin position="49"/>
        <end position="70"/>
    </location>
</feature>
<dbReference type="EMBL" id="CP009170">
    <property type="protein sequence ID" value="AIS52987.1"/>
    <property type="molecule type" value="Genomic_DNA"/>
</dbReference>
<dbReference type="PANTHER" id="PTHR10010">
    <property type="entry name" value="SOLUTE CARRIER FAMILY 34 SODIUM PHOSPHATE , MEMBER 2-RELATED"/>
    <property type="match status" value="1"/>
</dbReference>
<organism evidence="7 8">
    <name type="scientific">Thermoanaerobacter kivui</name>
    <name type="common">Acetogenium kivui</name>
    <dbReference type="NCBI Taxonomy" id="2325"/>
    <lineage>
        <taxon>Bacteria</taxon>
        <taxon>Bacillati</taxon>
        <taxon>Bacillota</taxon>
        <taxon>Clostridia</taxon>
        <taxon>Thermoanaerobacterales</taxon>
        <taxon>Thermoanaerobacteraceae</taxon>
        <taxon>Thermoanaerobacter</taxon>
    </lineage>
</organism>
<feature type="transmembrane region" description="Helical" evidence="6">
    <location>
        <begin position="82"/>
        <end position="101"/>
    </location>
</feature>
<feature type="transmembrane region" description="Helical" evidence="6">
    <location>
        <begin position="281"/>
        <end position="302"/>
    </location>
</feature>
<keyword evidence="2" id="KW-1003">Cell membrane</keyword>
<gene>
    <name evidence="7" type="ORF">TKV_c18370</name>
</gene>
<protein>
    <submittedName>
        <fullName evidence="7">Na+/phosphate symporter</fullName>
    </submittedName>
</protein>
<dbReference type="PANTHER" id="PTHR10010:SF46">
    <property type="entry name" value="SODIUM-DEPENDENT PHOSPHATE TRANSPORT PROTEIN 2B"/>
    <property type="match status" value="1"/>
</dbReference>
<sequence>MLVSLIYFAAGIGVFIWGIITLTKGLNIFSQRKITHFIKTFAGSLPKSIIIGFFITLIIQSSSMISVIAVTMAGAKLLNLKSAAGIIIGSNIGTTIAVQLYAFNLFKIAPYAVFVGSILYFQNYNIKLKFAGNIILGFGLIFYGLKIMELAAVPLKKFSNFNLLSNNISNPFWGIFIGIITALIMQSSNIGIATLQILTASHLITLSTALPIIYGLNIGTCSEAIILSLASNKEGKKIALFNIFFNIIGAIVFLPLTDYFAEFLKFLSPNNAARQVANAHTFFNLFSAILIIPFLPQVFFMIERIVDNKKNAK</sequence>
<keyword evidence="3 6" id="KW-0812">Transmembrane</keyword>
<dbReference type="GO" id="GO:0044341">
    <property type="term" value="P:sodium-dependent phosphate transport"/>
    <property type="evidence" value="ECO:0007669"/>
    <property type="project" value="InterPro"/>
</dbReference>
<feature type="transmembrane region" description="Helical" evidence="6">
    <location>
        <begin position="204"/>
        <end position="227"/>
    </location>
</feature>
<feature type="transmembrane region" description="Helical" evidence="6">
    <location>
        <begin position="239"/>
        <end position="261"/>
    </location>
</feature>
<evidence type="ECO:0000256" key="6">
    <source>
        <dbReference type="SAM" id="Phobius"/>
    </source>
</evidence>
<evidence type="ECO:0000313" key="7">
    <source>
        <dbReference type="EMBL" id="AIS52987.1"/>
    </source>
</evidence>
<name>A0A097AT61_THEKI</name>
<dbReference type="Pfam" id="PF02690">
    <property type="entry name" value="Na_Pi_cotrans"/>
    <property type="match status" value="2"/>
</dbReference>
<dbReference type="GO" id="GO:0005436">
    <property type="term" value="F:sodium:phosphate symporter activity"/>
    <property type="evidence" value="ECO:0007669"/>
    <property type="project" value="InterPro"/>
</dbReference>
<dbReference type="Proteomes" id="UP000029669">
    <property type="component" value="Chromosome"/>
</dbReference>
<proteinExistence type="predicted"/>
<dbReference type="eggNOG" id="COG1283">
    <property type="taxonomic scope" value="Bacteria"/>
</dbReference>
<evidence type="ECO:0000256" key="2">
    <source>
        <dbReference type="ARBA" id="ARBA00022475"/>
    </source>
</evidence>
<evidence type="ECO:0000256" key="1">
    <source>
        <dbReference type="ARBA" id="ARBA00004651"/>
    </source>
</evidence>
<dbReference type="RefSeq" id="WP_049685638.1">
    <property type="nucleotide sequence ID" value="NZ_CP009170.1"/>
</dbReference>
<evidence type="ECO:0000256" key="4">
    <source>
        <dbReference type="ARBA" id="ARBA00022989"/>
    </source>
</evidence>
<keyword evidence="5 6" id="KW-0472">Membrane</keyword>
<accession>A0A097AT61</accession>
<keyword evidence="4 6" id="KW-1133">Transmembrane helix</keyword>
<dbReference type="InterPro" id="IPR003841">
    <property type="entry name" value="Na/Pi_transpt"/>
</dbReference>
<comment type="subcellular location">
    <subcellularLocation>
        <location evidence="1">Cell membrane</location>
        <topology evidence="1">Multi-pass membrane protein</topology>
    </subcellularLocation>
</comment>
<keyword evidence="8" id="KW-1185">Reference proteome</keyword>
<evidence type="ECO:0000256" key="5">
    <source>
        <dbReference type="ARBA" id="ARBA00023136"/>
    </source>
</evidence>
<dbReference type="GO" id="GO:0005886">
    <property type="term" value="C:plasma membrane"/>
    <property type="evidence" value="ECO:0007669"/>
    <property type="project" value="UniProtKB-SubCell"/>
</dbReference>
<dbReference type="NCBIfam" id="NF037997">
    <property type="entry name" value="Na_Pi_symport"/>
    <property type="match status" value="1"/>
</dbReference>
<evidence type="ECO:0000256" key="3">
    <source>
        <dbReference type="ARBA" id="ARBA00022692"/>
    </source>
</evidence>
<feature type="transmembrane region" description="Helical" evidence="6">
    <location>
        <begin position="172"/>
        <end position="198"/>
    </location>
</feature>
<feature type="transmembrane region" description="Helical" evidence="6">
    <location>
        <begin position="6"/>
        <end position="29"/>
    </location>
</feature>
<reference evidence="8" key="1">
    <citation type="journal article" date="2015" name="Genome Announc.">
        <title>Whole-Genome Sequences of 80 Environmental and Clinical Isolates of Burkholderia pseudomallei.</title>
        <authorList>
            <person name="Johnson S.L."/>
            <person name="Baker A.L."/>
            <person name="Chain P.S."/>
            <person name="Currie B.J."/>
            <person name="Daligault H.E."/>
            <person name="Davenport K.W."/>
            <person name="Davis C.B."/>
            <person name="Inglis T.J."/>
            <person name="Kaestli M."/>
            <person name="Koren S."/>
            <person name="Mayo M."/>
            <person name="Merritt A.J."/>
            <person name="Price E.P."/>
            <person name="Sarovich D.S."/>
            <person name="Warner J."/>
            <person name="Rosovitz M.J."/>
        </authorList>
    </citation>
    <scope>NUCLEOTIDE SEQUENCE [LARGE SCALE GENOMIC DNA]</scope>
    <source>
        <strain evidence="8">DSM 2030</strain>
    </source>
</reference>